<keyword evidence="3" id="KW-1185">Reference proteome</keyword>
<feature type="compositionally biased region" description="Polar residues" evidence="1">
    <location>
        <begin position="56"/>
        <end position="73"/>
    </location>
</feature>
<evidence type="ECO:0000313" key="3">
    <source>
        <dbReference type="Proteomes" id="UP000030754"/>
    </source>
</evidence>
<dbReference type="Proteomes" id="UP000030754">
    <property type="component" value="Unassembled WGS sequence"/>
</dbReference>
<organism evidence="2 3">
    <name type="scientific">Eimeria necatrix</name>
    <dbReference type="NCBI Taxonomy" id="51315"/>
    <lineage>
        <taxon>Eukaryota</taxon>
        <taxon>Sar</taxon>
        <taxon>Alveolata</taxon>
        <taxon>Apicomplexa</taxon>
        <taxon>Conoidasida</taxon>
        <taxon>Coccidia</taxon>
        <taxon>Eucoccidiorida</taxon>
        <taxon>Eimeriorina</taxon>
        <taxon>Eimeriidae</taxon>
        <taxon>Eimeria</taxon>
    </lineage>
</organism>
<reference evidence="2" key="1">
    <citation type="submission" date="2013-10" db="EMBL/GenBank/DDBJ databases">
        <title>Genomic analysis of the causative agents of coccidiosis in chickens.</title>
        <authorList>
            <person name="Reid A.J."/>
            <person name="Blake D."/>
            <person name="Billington K."/>
            <person name="Browne H."/>
            <person name="Dunn M."/>
            <person name="Hung S."/>
            <person name="Kawahara F."/>
            <person name="Miranda-Saavedra D."/>
            <person name="Mourier T."/>
            <person name="Nagra H."/>
            <person name="Otto T.D."/>
            <person name="Rawlings N."/>
            <person name="Sanchez A."/>
            <person name="Sanders M."/>
            <person name="Subramaniam C."/>
            <person name="Tay Y."/>
            <person name="Dear P."/>
            <person name="Doerig C."/>
            <person name="Gruber A."/>
            <person name="Parkinson J."/>
            <person name="Shirley M."/>
            <person name="Wan K.L."/>
            <person name="Berriman M."/>
            <person name="Tomley F."/>
            <person name="Pain A."/>
        </authorList>
    </citation>
    <scope>NUCLEOTIDE SEQUENCE [LARGE SCALE GENOMIC DNA]</scope>
    <source>
        <strain evidence="2">Houghton</strain>
    </source>
</reference>
<dbReference type="OrthoDB" id="10292306at2759"/>
<gene>
    <name evidence="2" type="ORF">ENH_00045330</name>
</gene>
<feature type="compositionally biased region" description="Basic and acidic residues" evidence="1">
    <location>
        <begin position="1"/>
        <end position="10"/>
    </location>
</feature>
<dbReference type="VEuPathDB" id="ToxoDB:ENH_00045330"/>
<dbReference type="AlphaFoldDB" id="U6MM75"/>
<protein>
    <submittedName>
        <fullName evidence="2">Uncharacterized protein</fullName>
    </submittedName>
</protein>
<dbReference type="EMBL" id="HG722823">
    <property type="protein sequence ID" value="CDJ63539.1"/>
    <property type="molecule type" value="Genomic_DNA"/>
</dbReference>
<name>U6MM75_9EIME</name>
<reference evidence="2" key="2">
    <citation type="submission" date="2013-10" db="EMBL/GenBank/DDBJ databases">
        <authorList>
            <person name="Aslett M."/>
        </authorList>
    </citation>
    <scope>NUCLEOTIDE SEQUENCE [LARGE SCALE GENOMIC DNA]</scope>
    <source>
        <strain evidence="2">Houghton</strain>
    </source>
</reference>
<sequence>MAADGATKEPECEDMMSTSGISKRQGSKVVAERLQKYRKLVSSSTSANTKRKRRISTSTQGDTSARTKNWQSSDDPKSLESRLAAIRQTHNAVLQGIEIAQDNMIKMMQGDTKLPVGC</sequence>
<dbReference type="GeneID" id="25474689"/>
<evidence type="ECO:0000256" key="1">
    <source>
        <dbReference type="SAM" id="MobiDB-lite"/>
    </source>
</evidence>
<accession>U6MM75</accession>
<feature type="region of interest" description="Disordered" evidence="1">
    <location>
        <begin position="1"/>
        <end position="79"/>
    </location>
</feature>
<evidence type="ECO:0000313" key="2">
    <source>
        <dbReference type="EMBL" id="CDJ63539.1"/>
    </source>
</evidence>
<dbReference type="RefSeq" id="XP_013440901.1">
    <property type="nucleotide sequence ID" value="XM_013585447.1"/>
</dbReference>
<proteinExistence type="predicted"/>